<evidence type="ECO:0000313" key="1">
    <source>
        <dbReference type="EMBL" id="SFV51117.1"/>
    </source>
</evidence>
<gene>
    <name evidence="1" type="ORF">MNB_SM-7-130</name>
</gene>
<proteinExistence type="predicted"/>
<reference evidence="1" key="1">
    <citation type="submission" date="2016-10" db="EMBL/GenBank/DDBJ databases">
        <authorList>
            <person name="de Groot N.N."/>
        </authorList>
    </citation>
    <scope>NUCLEOTIDE SEQUENCE</scope>
</reference>
<accession>A0A1W1BC95</accession>
<protein>
    <submittedName>
        <fullName evidence="1">Uncharacterized protein</fullName>
    </submittedName>
</protein>
<dbReference type="AlphaFoldDB" id="A0A1W1BC95"/>
<dbReference type="EMBL" id="FPHB01000013">
    <property type="protein sequence ID" value="SFV51117.1"/>
    <property type="molecule type" value="Genomic_DNA"/>
</dbReference>
<name>A0A1W1BC95_9ZZZZ</name>
<sequence>MDWLNELKVAIVSKNPQKISSLLDRMPTFEKLQQMQEALYLLKEAYTIIDDLKSKTLIQRNQIKKNIQFLNATAKKERNSLDVSY</sequence>
<organism evidence="1">
    <name type="scientific">hydrothermal vent metagenome</name>
    <dbReference type="NCBI Taxonomy" id="652676"/>
    <lineage>
        <taxon>unclassified sequences</taxon>
        <taxon>metagenomes</taxon>
        <taxon>ecological metagenomes</taxon>
    </lineage>
</organism>